<dbReference type="EMBL" id="MN732754">
    <property type="protein sequence ID" value="QIW94437.1"/>
    <property type="molecule type" value="mRNA"/>
</dbReference>
<dbReference type="GO" id="GO:1990234">
    <property type="term" value="C:transferase complex"/>
    <property type="evidence" value="ECO:0007669"/>
    <property type="project" value="TreeGrafter"/>
</dbReference>
<comment type="cofactor">
    <cofactor evidence="1">
        <name>Mg(2+)</name>
        <dbReference type="ChEBI" id="CHEBI:18420"/>
    </cofactor>
</comment>
<evidence type="ECO:0000256" key="4">
    <source>
        <dbReference type="ARBA" id="ARBA00022723"/>
    </source>
</evidence>
<keyword evidence="5" id="KW-0460">Magnesium</keyword>
<keyword evidence="3 7" id="KW-0808">Transferase</keyword>
<organism evidence="8">
    <name type="scientific">Dunaliella salina</name>
    <name type="common">Green alga</name>
    <name type="synonym">Protococcus salinus</name>
    <dbReference type="NCBI Taxonomy" id="3046"/>
    <lineage>
        <taxon>Eukaryota</taxon>
        <taxon>Viridiplantae</taxon>
        <taxon>Chlorophyta</taxon>
        <taxon>core chlorophytes</taxon>
        <taxon>Chlorophyceae</taxon>
        <taxon>CS clade</taxon>
        <taxon>Chlamydomonadales</taxon>
        <taxon>Dunaliellaceae</taxon>
        <taxon>Dunaliella</taxon>
    </lineage>
</organism>
<dbReference type="CDD" id="cd00685">
    <property type="entry name" value="Trans_IPPS_HT"/>
    <property type="match status" value="1"/>
</dbReference>
<dbReference type="GO" id="GO:0004659">
    <property type="term" value="F:prenyltransferase activity"/>
    <property type="evidence" value="ECO:0007669"/>
    <property type="project" value="InterPro"/>
</dbReference>
<dbReference type="Gene3D" id="1.10.600.10">
    <property type="entry name" value="Farnesyl Diphosphate Synthase"/>
    <property type="match status" value="1"/>
</dbReference>
<reference evidence="8" key="2">
    <citation type="journal article" date="2020" name="Aquat. Toxicol.">
        <title>Transcription activation of #-carotene biosynthetic genes at the initial stage of stresses as an indicator of the increased #-carotene accumulation in isolated Dunaliella salina strain GY-H13.</title>
        <authorList>
            <person name="Zhu Q.-L."/>
            <person name="Zheng J.-L."/>
            <person name="Liu J."/>
        </authorList>
    </citation>
    <scope>NUCLEOTIDE SEQUENCE</scope>
    <source>
        <strain evidence="8">GGPS</strain>
    </source>
</reference>
<dbReference type="PANTHER" id="PTHR12001">
    <property type="entry name" value="GERANYLGERANYL PYROPHOSPHATE SYNTHASE"/>
    <property type="match status" value="1"/>
</dbReference>
<dbReference type="SUPFAM" id="SSF48576">
    <property type="entry name" value="Terpenoid synthases"/>
    <property type="match status" value="1"/>
</dbReference>
<protein>
    <submittedName>
        <fullName evidence="8">Carotene synthesis related protein</fullName>
    </submittedName>
</protein>
<evidence type="ECO:0000256" key="6">
    <source>
        <dbReference type="ARBA" id="ARBA00023229"/>
    </source>
</evidence>
<accession>A0A6H0XIA2</accession>
<dbReference type="InterPro" id="IPR008949">
    <property type="entry name" value="Isoprenoid_synthase_dom_sf"/>
</dbReference>
<evidence type="ECO:0000256" key="7">
    <source>
        <dbReference type="RuleBase" id="RU004466"/>
    </source>
</evidence>
<dbReference type="Pfam" id="PF00348">
    <property type="entry name" value="polyprenyl_synt"/>
    <property type="match status" value="1"/>
</dbReference>
<dbReference type="InterPro" id="IPR000092">
    <property type="entry name" value="Polyprenyl_synt"/>
</dbReference>
<evidence type="ECO:0000256" key="1">
    <source>
        <dbReference type="ARBA" id="ARBA00001946"/>
    </source>
</evidence>
<evidence type="ECO:0000313" key="8">
    <source>
        <dbReference type="EMBL" id="QIW94437.1"/>
    </source>
</evidence>
<keyword evidence="6" id="KW-0414">Isoprene biosynthesis</keyword>
<dbReference type="GO" id="GO:0006744">
    <property type="term" value="P:ubiquinone biosynthetic process"/>
    <property type="evidence" value="ECO:0007669"/>
    <property type="project" value="TreeGrafter"/>
</dbReference>
<dbReference type="PROSITE" id="PS00444">
    <property type="entry name" value="POLYPRENYL_SYNTHASE_2"/>
    <property type="match status" value="1"/>
</dbReference>
<dbReference type="SFLD" id="SFLDS00005">
    <property type="entry name" value="Isoprenoid_Synthase_Type_I"/>
    <property type="match status" value="1"/>
</dbReference>
<comment type="similarity">
    <text evidence="2 7">Belongs to the FPP/GGPP synthase family.</text>
</comment>
<dbReference type="PROSITE" id="PS00723">
    <property type="entry name" value="POLYPRENYL_SYNTHASE_1"/>
    <property type="match status" value="1"/>
</dbReference>
<dbReference type="InterPro" id="IPR033749">
    <property type="entry name" value="Polyprenyl_synt_CS"/>
</dbReference>
<evidence type="ECO:0000256" key="2">
    <source>
        <dbReference type="ARBA" id="ARBA00006706"/>
    </source>
</evidence>
<evidence type="ECO:0000256" key="3">
    <source>
        <dbReference type="ARBA" id="ARBA00022679"/>
    </source>
</evidence>
<dbReference type="GO" id="GO:0008299">
    <property type="term" value="P:isoprenoid biosynthetic process"/>
    <property type="evidence" value="ECO:0007669"/>
    <property type="project" value="UniProtKB-KW"/>
</dbReference>
<dbReference type="PANTHER" id="PTHR12001:SF69">
    <property type="entry name" value="ALL TRANS-POLYPRENYL-DIPHOSPHATE SYNTHASE PDSS1"/>
    <property type="match status" value="1"/>
</dbReference>
<dbReference type="GO" id="GO:0046872">
    <property type="term" value="F:metal ion binding"/>
    <property type="evidence" value="ECO:0007669"/>
    <property type="project" value="UniProtKB-KW"/>
</dbReference>
<evidence type="ECO:0000256" key="5">
    <source>
        <dbReference type="ARBA" id="ARBA00022842"/>
    </source>
</evidence>
<reference evidence="8" key="1">
    <citation type="submission" date="2019-11" db="EMBL/GenBank/DDBJ databases">
        <authorList>
            <person name="Zhu Q."/>
            <person name="Zheng J."/>
        </authorList>
    </citation>
    <scope>NUCLEOTIDE SEQUENCE</scope>
    <source>
        <strain evidence="8">GGPS</strain>
    </source>
</reference>
<sequence length="446" mass="48563">MRRAGVHALRLALAHRAPSTTNQCCSATAGINAPHLLHATSSSSQELPEQACSTSYSIQMAPAFSRRHYWTSNSSLHTAVAQPQGGSISDQALDDATSISHVDPYAVVQPEVKAISERLRHSVSSTVPVLKQAAEYFFRKGVEGKRLRPTLVMLMASALAHTPPASEYHGVDLRPASEPTHELRRRQQRIAEIAELIHVASLLHDDVIDEASTRRGILSLNATVGNKVSILSGDFLLARASVTLGALRNTEIVELMSQILEYLVSGEIMQMTATQEQTLDMDHYLQKTYCKTASLMANCMRAVAVLEGLSPEVCSTAWSYGRHLGLAFQIVDDVLDLTGSASILGKPALNDLKSGVATAPVLFAAEQQPELCTLIRRKFKSTGDLDRAVQLINQSDGIQRARDLAKHHCLMAAEMVHGLPKPASDHAILARQALIVMTHKLLDRKK</sequence>
<proteinExistence type="evidence at transcript level"/>
<dbReference type="AlphaFoldDB" id="A0A6H0XIA2"/>
<name>A0A6H0XIA2_DUNSA</name>
<keyword evidence="4" id="KW-0479">Metal-binding</keyword>